<protein>
    <submittedName>
        <fullName evidence="2">Rhodanese-like domain-containing protein</fullName>
    </submittedName>
</protein>
<feature type="domain" description="Rhodanese" evidence="1">
    <location>
        <begin position="23"/>
        <end position="113"/>
    </location>
</feature>
<dbReference type="Pfam" id="PF00581">
    <property type="entry name" value="Rhodanese"/>
    <property type="match status" value="1"/>
</dbReference>
<dbReference type="InterPro" id="IPR001763">
    <property type="entry name" value="Rhodanese-like_dom"/>
</dbReference>
<dbReference type="PANTHER" id="PTHR43031">
    <property type="entry name" value="FAD-DEPENDENT OXIDOREDUCTASE"/>
    <property type="match status" value="1"/>
</dbReference>
<dbReference type="Gene3D" id="3.40.250.10">
    <property type="entry name" value="Rhodanese-like domain"/>
    <property type="match status" value="1"/>
</dbReference>
<evidence type="ECO:0000259" key="1">
    <source>
        <dbReference type="PROSITE" id="PS50206"/>
    </source>
</evidence>
<evidence type="ECO:0000313" key="2">
    <source>
        <dbReference type="EMBL" id="MFC7295468.1"/>
    </source>
</evidence>
<dbReference type="PANTHER" id="PTHR43031:SF1">
    <property type="entry name" value="PYRIDINE NUCLEOTIDE-DISULPHIDE OXIDOREDUCTASE"/>
    <property type="match status" value="1"/>
</dbReference>
<dbReference type="InterPro" id="IPR050229">
    <property type="entry name" value="GlpE_sulfurtransferase"/>
</dbReference>
<sequence length="119" mass="13315">MNLFDWLPFGRVPEIPSEALNEQLKDVQIVDVRTPGEFQQSHIQGAINLPITHFSKKAISRLSLDQSIPVVTVCLSAHRSIPATRRLKQLGYDVKQLHGGMQAWWKGNYPVVSGQRGNG</sequence>
<dbReference type="EMBL" id="JBHTBD010000004">
    <property type="protein sequence ID" value="MFC7295468.1"/>
    <property type="molecule type" value="Genomic_DNA"/>
</dbReference>
<evidence type="ECO:0000313" key="3">
    <source>
        <dbReference type="Proteomes" id="UP001596506"/>
    </source>
</evidence>
<dbReference type="RefSeq" id="WP_100688199.1">
    <property type="nucleotide sequence ID" value="NZ_JBHTBD010000004.1"/>
</dbReference>
<dbReference type="Proteomes" id="UP001596506">
    <property type="component" value="Unassembled WGS sequence"/>
</dbReference>
<name>A0ABW2IX15_9GAMM</name>
<comment type="caution">
    <text evidence="2">The sequence shown here is derived from an EMBL/GenBank/DDBJ whole genome shotgun (WGS) entry which is preliminary data.</text>
</comment>
<keyword evidence="3" id="KW-1185">Reference proteome</keyword>
<organism evidence="2 3">
    <name type="scientific">Marinobacter aromaticivorans</name>
    <dbReference type="NCBI Taxonomy" id="1494078"/>
    <lineage>
        <taxon>Bacteria</taxon>
        <taxon>Pseudomonadati</taxon>
        <taxon>Pseudomonadota</taxon>
        <taxon>Gammaproteobacteria</taxon>
        <taxon>Pseudomonadales</taxon>
        <taxon>Marinobacteraceae</taxon>
        <taxon>Marinobacter</taxon>
    </lineage>
</organism>
<accession>A0ABW2IX15</accession>
<dbReference type="PROSITE" id="PS50206">
    <property type="entry name" value="RHODANESE_3"/>
    <property type="match status" value="1"/>
</dbReference>
<reference evidence="3" key="1">
    <citation type="journal article" date="2019" name="Int. J. Syst. Evol. Microbiol.">
        <title>The Global Catalogue of Microorganisms (GCM) 10K type strain sequencing project: providing services to taxonomists for standard genome sequencing and annotation.</title>
        <authorList>
            <consortium name="The Broad Institute Genomics Platform"/>
            <consortium name="The Broad Institute Genome Sequencing Center for Infectious Disease"/>
            <person name="Wu L."/>
            <person name="Ma J."/>
        </authorList>
    </citation>
    <scope>NUCLEOTIDE SEQUENCE [LARGE SCALE GENOMIC DNA]</scope>
    <source>
        <strain evidence="3">CCUG 60559</strain>
    </source>
</reference>
<dbReference type="InterPro" id="IPR036873">
    <property type="entry name" value="Rhodanese-like_dom_sf"/>
</dbReference>
<dbReference type="SMART" id="SM00450">
    <property type="entry name" value="RHOD"/>
    <property type="match status" value="1"/>
</dbReference>
<proteinExistence type="predicted"/>
<gene>
    <name evidence="2" type="ORF">ACFQQA_12115</name>
</gene>
<dbReference type="CDD" id="cd00158">
    <property type="entry name" value="RHOD"/>
    <property type="match status" value="1"/>
</dbReference>
<dbReference type="SUPFAM" id="SSF52821">
    <property type="entry name" value="Rhodanese/Cell cycle control phosphatase"/>
    <property type="match status" value="1"/>
</dbReference>